<evidence type="ECO:0000313" key="1">
    <source>
        <dbReference type="EMBL" id="AGH94272.1"/>
    </source>
</evidence>
<organism evidence="1 2">
    <name type="scientific">Pseudobdellovibrio exovorus JSS</name>
    <dbReference type="NCBI Taxonomy" id="1184267"/>
    <lineage>
        <taxon>Bacteria</taxon>
        <taxon>Pseudomonadati</taxon>
        <taxon>Bdellovibrionota</taxon>
        <taxon>Bdellovibrionia</taxon>
        <taxon>Bdellovibrionales</taxon>
        <taxon>Pseudobdellovibrionaceae</taxon>
        <taxon>Pseudobdellovibrio</taxon>
    </lineage>
</organism>
<dbReference type="PATRIC" id="fig|1184267.3.peg.53"/>
<proteinExistence type="predicted"/>
<reference evidence="1 2" key="1">
    <citation type="journal article" date="2013" name="ISME J.">
        <title>By their genes ye shall know them: genomic signatures of predatory bacteria.</title>
        <authorList>
            <person name="Pasternak Z."/>
            <person name="Pietrokovski S."/>
            <person name="Rotem O."/>
            <person name="Gophna U."/>
            <person name="Lurie-Weinberger M.N."/>
            <person name="Jurkevitch E."/>
        </authorList>
    </citation>
    <scope>NUCLEOTIDE SEQUENCE [LARGE SCALE GENOMIC DNA]</scope>
    <source>
        <strain evidence="1 2">JSS</strain>
    </source>
</reference>
<name>M4V4L2_9BACT</name>
<evidence type="ECO:0008006" key="3">
    <source>
        <dbReference type="Google" id="ProtNLM"/>
    </source>
</evidence>
<protein>
    <recommendedName>
        <fullName evidence="3">Ribbon-helix-helix protein CopG domain-containing protein</fullName>
    </recommendedName>
</protein>
<evidence type="ECO:0000313" key="2">
    <source>
        <dbReference type="Proteomes" id="UP000012040"/>
    </source>
</evidence>
<accession>M4V4L2</accession>
<dbReference type="HOGENOM" id="CLU_2535806_0_0_7"/>
<sequence length="83" mass="9244">MKKEYDLKSLKKREGTPKVSADAAKTPISIRLESVVLSELKTEALRLGIPYQTLIGSILHRYATGELVDRHSPDLKKLLTGLL</sequence>
<dbReference type="KEGG" id="bex:A11Q_52"/>
<keyword evidence="2" id="KW-1185">Reference proteome</keyword>
<dbReference type="AlphaFoldDB" id="M4V4L2"/>
<dbReference type="STRING" id="1184267.A11Q_52"/>
<dbReference type="RefSeq" id="WP_015468762.1">
    <property type="nucleotide sequence ID" value="NC_020813.1"/>
</dbReference>
<dbReference type="Proteomes" id="UP000012040">
    <property type="component" value="Chromosome"/>
</dbReference>
<gene>
    <name evidence="1" type="ORF">A11Q_52</name>
</gene>
<dbReference type="EMBL" id="CP003537">
    <property type="protein sequence ID" value="AGH94272.1"/>
    <property type="molecule type" value="Genomic_DNA"/>
</dbReference>
<dbReference type="OrthoDB" id="595481at2"/>